<proteinExistence type="predicted"/>
<comment type="caution">
    <text evidence="1">The sequence shown here is derived from an EMBL/GenBank/DDBJ whole genome shotgun (WGS) entry which is preliminary data.</text>
</comment>
<dbReference type="Proteomes" id="UP000037069">
    <property type="component" value="Unassembled WGS sequence"/>
</dbReference>
<reference evidence="1 2" key="1">
    <citation type="journal article" date="2015" name="Nat. Commun.">
        <title>Lucilia cuprina genome unlocks parasitic fly biology to underpin future interventions.</title>
        <authorList>
            <person name="Anstead C.A."/>
            <person name="Korhonen P.K."/>
            <person name="Young N.D."/>
            <person name="Hall R.S."/>
            <person name="Jex A.R."/>
            <person name="Murali S.C."/>
            <person name="Hughes D.S."/>
            <person name="Lee S.F."/>
            <person name="Perry T."/>
            <person name="Stroehlein A.J."/>
            <person name="Ansell B.R."/>
            <person name="Breugelmans B."/>
            <person name="Hofmann A."/>
            <person name="Qu J."/>
            <person name="Dugan S."/>
            <person name="Lee S.L."/>
            <person name="Chao H."/>
            <person name="Dinh H."/>
            <person name="Han Y."/>
            <person name="Doddapaneni H.V."/>
            <person name="Worley K.C."/>
            <person name="Muzny D.M."/>
            <person name="Ioannidis P."/>
            <person name="Waterhouse R.M."/>
            <person name="Zdobnov E.M."/>
            <person name="James P.J."/>
            <person name="Bagnall N.H."/>
            <person name="Kotze A.C."/>
            <person name="Gibbs R.A."/>
            <person name="Richards S."/>
            <person name="Batterham P."/>
            <person name="Gasser R.B."/>
        </authorList>
    </citation>
    <scope>NUCLEOTIDE SEQUENCE [LARGE SCALE GENOMIC DNA]</scope>
    <source>
        <strain evidence="1 2">LS</strain>
        <tissue evidence="1">Full body</tissue>
    </source>
</reference>
<dbReference type="AlphaFoldDB" id="A0A0L0CJC9"/>
<name>A0A0L0CJC9_LUCCU</name>
<dbReference type="EMBL" id="JRES01000305">
    <property type="protein sequence ID" value="KNC32503.1"/>
    <property type="molecule type" value="Genomic_DNA"/>
</dbReference>
<sequence length="178" mass="17987">MDLCKPSSTSFVYHRRSCAKLRPVTSKALASAAGGGGGGGGASGSVGASLVSVVGGVVKEVGRSVSVFVNVGVVGVNVGVVGVSVGVNGGNVGVNVGVISVGIIVSVRVGSTGGAGGQNSVLPIAHNFHLKVRPLAVLLPETLKPLTLKLEPKRAKEINNNENFIIYLLFNERCEKNS</sequence>
<protein>
    <submittedName>
        <fullName evidence="1">Uncharacterized protein</fullName>
    </submittedName>
</protein>
<organism evidence="1 2">
    <name type="scientific">Lucilia cuprina</name>
    <name type="common">Green bottle fly</name>
    <name type="synonym">Australian sheep blowfly</name>
    <dbReference type="NCBI Taxonomy" id="7375"/>
    <lineage>
        <taxon>Eukaryota</taxon>
        <taxon>Metazoa</taxon>
        <taxon>Ecdysozoa</taxon>
        <taxon>Arthropoda</taxon>
        <taxon>Hexapoda</taxon>
        <taxon>Insecta</taxon>
        <taxon>Pterygota</taxon>
        <taxon>Neoptera</taxon>
        <taxon>Endopterygota</taxon>
        <taxon>Diptera</taxon>
        <taxon>Brachycera</taxon>
        <taxon>Muscomorpha</taxon>
        <taxon>Oestroidea</taxon>
        <taxon>Calliphoridae</taxon>
        <taxon>Luciliinae</taxon>
        <taxon>Lucilia</taxon>
    </lineage>
</organism>
<accession>A0A0L0CJC9</accession>
<evidence type="ECO:0000313" key="1">
    <source>
        <dbReference type="EMBL" id="KNC32503.1"/>
    </source>
</evidence>
<gene>
    <name evidence="1" type="ORF">FF38_00513</name>
</gene>
<keyword evidence="2" id="KW-1185">Reference proteome</keyword>
<evidence type="ECO:0000313" key="2">
    <source>
        <dbReference type="Proteomes" id="UP000037069"/>
    </source>
</evidence>